<dbReference type="GO" id="GO:0016740">
    <property type="term" value="F:transferase activity"/>
    <property type="evidence" value="ECO:0007669"/>
    <property type="project" value="UniProtKB-ARBA"/>
</dbReference>
<dbReference type="Pfam" id="PF01336">
    <property type="entry name" value="tRNA_anti-codon"/>
    <property type="match status" value="1"/>
</dbReference>
<dbReference type="EMBL" id="FOYM01000018">
    <property type="protein sequence ID" value="SFR09352.1"/>
    <property type="molecule type" value="Genomic_DNA"/>
</dbReference>
<dbReference type="InterPro" id="IPR012340">
    <property type="entry name" value="NA-bd_OB-fold"/>
</dbReference>
<evidence type="ECO:0000256" key="4">
    <source>
        <dbReference type="ARBA" id="ARBA00022490"/>
    </source>
</evidence>
<name>A0A1I6DVH6_9FIRM</name>
<dbReference type="RefSeq" id="WP_092484312.1">
    <property type="nucleotide sequence ID" value="NZ_FOYM01000018.1"/>
</dbReference>
<evidence type="ECO:0000313" key="17">
    <source>
        <dbReference type="Proteomes" id="UP000199584"/>
    </source>
</evidence>
<keyword evidence="10 13" id="KW-0648">Protein biosynthesis</keyword>
<dbReference type="FunFam" id="3.30.930.10:FF:000001">
    <property type="entry name" value="Lysine--tRNA ligase"/>
    <property type="match status" value="1"/>
</dbReference>
<sequence length="503" mass="57809">MSHEKVHNSNNKIIDKETDLNELIRVRLEKLAEFREQGIEPYGGKYEATHTTREILDNYDDFEGRQVTLAGRIMAKRGHGKASFANLQDSVGRIQLYARFNDIGEEAYDLFTKLDIGDIVGVTGKVFKTRMGEVTVAAQALRLLSKSLRPLPEKWHGLRDVELRYRQRYVDLIVNPGVKETFVKRSRIVHAIRNYLEQKGFLEVETPMMHPIAGGATARPFITHHNALDMDLYLRIAPELYLKRLLVGGFDRVYEINRNFRNEGISTKHNPEFTMLELYQAYADYNDMMDLTEDLIYNVAKEVLGTSAVRYDDVEISLDKPWARVPMLEAVKKYSGVDFAALQTDEEAYAAVQHLHLEVERGESWGSVLNKVFEEKVEPNLIQPTFIYDYPLDISPLAKKKEDRPDLTYRFELFIYGREMANAFSELNDPLDQKERFLKQLEKRRAGDDEAHMMDEDYINALEYGMPPAGGLGIGIDRLVMLLTGSASIRDVILFPLMKPRDS</sequence>
<dbReference type="GO" id="GO:0000287">
    <property type="term" value="F:magnesium ion binding"/>
    <property type="evidence" value="ECO:0007669"/>
    <property type="project" value="UniProtKB-UniRule"/>
</dbReference>
<dbReference type="HAMAP" id="MF_00252">
    <property type="entry name" value="Lys_tRNA_synth_class2"/>
    <property type="match status" value="1"/>
</dbReference>
<dbReference type="SUPFAM" id="SSF55681">
    <property type="entry name" value="Class II aaRS and biotin synthetases"/>
    <property type="match status" value="1"/>
</dbReference>
<gene>
    <name evidence="13" type="primary">lysS</name>
    <name evidence="16" type="ORF">SAMN05660706_11860</name>
</gene>
<comment type="catalytic activity">
    <reaction evidence="12 13 14">
        <text>tRNA(Lys) + L-lysine + ATP = L-lysyl-tRNA(Lys) + AMP + diphosphate</text>
        <dbReference type="Rhea" id="RHEA:20792"/>
        <dbReference type="Rhea" id="RHEA-COMP:9696"/>
        <dbReference type="Rhea" id="RHEA-COMP:9697"/>
        <dbReference type="ChEBI" id="CHEBI:30616"/>
        <dbReference type="ChEBI" id="CHEBI:32551"/>
        <dbReference type="ChEBI" id="CHEBI:33019"/>
        <dbReference type="ChEBI" id="CHEBI:78442"/>
        <dbReference type="ChEBI" id="CHEBI:78529"/>
        <dbReference type="ChEBI" id="CHEBI:456215"/>
        <dbReference type="EC" id="6.1.1.6"/>
    </reaction>
</comment>
<evidence type="ECO:0000256" key="13">
    <source>
        <dbReference type="HAMAP-Rule" id="MF_00252"/>
    </source>
</evidence>
<keyword evidence="8 13" id="KW-0067">ATP-binding</keyword>
<dbReference type="PIRSF" id="PIRSF039101">
    <property type="entry name" value="LysRS2"/>
    <property type="match status" value="1"/>
</dbReference>
<accession>A0A1I6DVH6</accession>
<keyword evidence="11 13" id="KW-0030">Aminoacyl-tRNA synthetase</keyword>
<comment type="similarity">
    <text evidence="2 13">Belongs to the class-II aminoacyl-tRNA synthetase family.</text>
</comment>
<dbReference type="PROSITE" id="PS50862">
    <property type="entry name" value="AA_TRNA_LIGASE_II"/>
    <property type="match status" value="1"/>
</dbReference>
<dbReference type="CDD" id="cd00775">
    <property type="entry name" value="LysRS_core"/>
    <property type="match status" value="1"/>
</dbReference>
<dbReference type="NCBIfam" id="TIGR00499">
    <property type="entry name" value="lysS_bact"/>
    <property type="match status" value="1"/>
</dbReference>
<dbReference type="Proteomes" id="UP000199584">
    <property type="component" value="Unassembled WGS sequence"/>
</dbReference>
<evidence type="ECO:0000256" key="8">
    <source>
        <dbReference type="ARBA" id="ARBA00022840"/>
    </source>
</evidence>
<dbReference type="PANTHER" id="PTHR42918">
    <property type="entry name" value="LYSYL-TRNA SYNTHETASE"/>
    <property type="match status" value="1"/>
</dbReference>
<evidence type="ECO:0000256" key="3">
    <source>
        <dbReference type="ARBA" id="ARBA00011738"/>
    </source>
</evidence>
<dbReference type="InterPro" id="IPR018149">
    <property type="entry name" value="Lys-tRNA-synth_II_C"/>
</dbReference>
<dbReference type="InterPro" id="IPR004364">
    <property type="entry name" value="Aa-tRNA-synt_II"/>
</dbReference>
<comment type="subunit">
    <text evidence="3 13">Homodimer.</text>
</comment>
<dbReference type="GO" id="GO:0004824">
    <property type="term" value="F:lysine-tRNA ligase activity"/>
    <property type="evidence" value="ECO:0007669"/>
    <property type="project" value="UniProtKB-UniRule"/>
</dbReference>
<keyword evidence="7 13" id="KW-0547">Nucleotide-binding</keyword>
<evidence type="ECO:0000259" key="15">
    <source>
        <dbReference type="PROSITE" id="PS50862"/>
    </source>
</evidence>
<dbReference type="GO" id="GO:0140096">
    <property type="term" value="F:catalytic activity, acting on a protein"/>
    <property type="evidence" value="ECO:0007669"/>
    <property type="project" value="UniProtKB-ARBA"/>
</dbReference>
<protein>
    <recommendedName>
        <fullName evidence="13">Lysine--tRNA ligase</fullName>
        <ecNumber evidence="13">6.1.1.6</ecNumber>
    </recommendedName>
    <alternativeName>
        <fullName evidence="13">Lysyl-tRNA synthetase</fullName>
        <shortName evidence="13">LysRS</shortName>
    </alternativeName>
</protein>
<dbReference type="GO" id="GO:0005524">
    <property type="term" value="F:ATP binding"/>
    <property type="evidence" value="ECO:0007669"/>
    <property type="project" value="UniProtKB-UniRule"/>
</dbReference>
<evidence type="ECO:0000256" key="6">
    <source>
        <dbReference type="ARBA" id="ARBA00022723"/>
    </source>
</evidence>
<dbReference type="PANTHER" id="PTHR42918:SF15">
    <property type="entry name" value="LYSINE--TRNA LIGASE, CHLOROPLASTIC_MITOCHONDRIAL"/>
    <property type="match status" value="1"/>
</dbReference>
<evidence type="ECO:0000256" key="2">
    <source>
        <dbReference type="ARBA" id="ARBA00008226"/>
    </source>
</evidence>
<dbReference type="OrthoDB" id="9802326at2"/>
<dbReference type="AlphaFoldDB" id="A0A1I6DVH6"/>
<comment type="subcellular location">
    <subcellularLocation>
        <location evidence="1 13">Cytoplasm</location>
    </subcellularLocation>
</comment>
<evidence type="ECO:0000313" key="16">
    <source>
        <dbReference type="EMBL" id="SFR09352.1"/>
    </source>
</evidence>
<keyword evidence="6 13" id="KW-0479">Metal-binding</keyword>
<evidence type="ECO:0000256" key="9">
    <source>
        <dbReference type="ARBA" id="ARBA00022842"/>
    </source>
</evidence>
<dbReference type="GO" id="GO:0005829">
    <property type="term" value="C:cytosol"/>
    <property type="evidence" value="ECO:0007669"/>
    <property type="project" value="TreeGrafter"/>
</dbReference>
<organism evidence="16 17">
    <name type="scientific">Desulfoscipio geothermicus DSM 3669</name>
    <dbReference type="NCBI Taxonomy" id="1121426"/>
    <lineage>
        <taxon>Bacteria</taxon>
        <taxon>Bacillati</taxon>
        <taxon>Bacillota</taxon>
        <taxon>Clostridia</taxon>
        <taxon>Eubacteriales</taxon>
        <taxon>Desulfallaceae</taxon>
        <taxon>Desulfoscipio</taxon>
    </lineage>
</organism>
<evidence type="ECO:0000256" key="14">
    <source>
        <dbReference type="RuleBase" id="RU000336"/>
    </source>
</evidence>
<dbReference type="InterPro" id="IPR006195">
    <property type="entry name" value="aa-tRNA-synth_II"/>
</dbReference>
<dbReference type="EC" id="6.1.1.6" evidence="13"/>
<proteinExistence type="inferred from homology"/>
<dbReference type="FunFam" id="2.40.50.140:FF:000024">
    <property type="entry name" value="Lysine--tRNA ligase"/>
    <property type="match status" value="1"/>
</dbReference>
<evidence type="ECO:0000256" key="7">
    <source>
        <dbReference type="ARBA" id="ARBA00022741"/>
    </source>
</evidence>
<dbReference type="SUPFAM" id="SSF50249">
    <property type="entry name" value="Nucleic acid-binding proteins"/>
    <property type="match status" value="1"/>
</dbReference>
<comment type="cofactor">
    <cofactor evidence="13 14">
        <name>Mg(2+)</name>
        <dbReference type="ChEBI" id="CHEBI:18420"/>
    </cofactor>
    <text evidence="13 14">Binds 3 Mg(2+) ions per subunit.</text>
</comment>
<dbReference type="Gene3D" id="3.30.930.10">
    <property type="entry name" value="Bira Bifunctional Protein, Domain 2"/>
    <property type="match status" value="1"/>
</dbReference>
<feature type="binding site" evidence="13">
    <location>
        <position position="419"/>
    </location>
    <ligand>
        <name>Mg(2+)</name>
        <dbReference type="ChEBI" id="CHEBI:18420"/>
        <label>2</label>
    </ligand>
</feature>
<feature type="domain" description="Aminoacyl-transfer RNA synthetases class-II family profile" evidence="15">
    <location>
        <begin position="185"/>
        <end position="500"/>
    </location>
</feature>
<dbReference type="Gene3D" id="2.40.50.140">
    <property type="entry name" value="Nucleic acid-binding proteins"/>
    <property type="match status" value="1"/>
</dbReference>
<dbReference type="GO" id="GO:0000049">
    <property type="term" value="F:tRNA binding"/>
    <property type="evidence" value="ECO:0007669"/>
    <property type="project" value="TreeGrafter"/>
</dbReference>
<dbReference type="CDD" id="cd04322">
    <property type="entry name" value="LysRS_N"/>
    <property type="match status" value="1"/>
</dbReference>
<feature type="binding site" evidence="13">
    <location>
        <position position="412"/>
    </location>
    <ligand>
        <name>Mg(2+)</name>
        <dbReference type="ChEBI" id="CHEBI:18420"/>
        <label>1</label>
    </ligand>
</feature>
<dbReference type="InterPro" id="IPR004365">
    <property type="entry name" value="NA-bd_OB_tRNA"/>
</dbReference>
<keyword evidence="17" id="KW-1185">Reference proteome</keyword>
<dbReference type="STRING" id="39060.SAMN05660706_11860"/>
<evidence type="ECO:0000256" key="12">
    <source>
        <dbReference type="ARBA" id="ARBA00048573"/>
    </source>
</evidence>
<dbReference type="GO" id="GO:0006430">
    <property type="term" value="P:lysyl-tRNA aminoacylation"/>
    <property type="evidence" value="ECO:0007669"/>
    <property type="project" value="UniProtKB-UniRule"/>
</dbReference>
<feature type="binding site" evidence="13">
    <location>
        <position position="419"/>
    </location>
    <ligand>
        <name>Mg(2+)</name>
        <dbReference type="ChEBI" id="CHEBI:18420"/>
        <label>1</label>
    </ligand>
</feature>
<keyword evidence="9 13" id="KW-0460">Magnesium</keyword>
<keyword evidence="4 13" id="KW-0963">Cytoplasm</keyword>
<dbReference type="PRINTS" id="PR00982">
    <property type="entry name" value="TRNASYNTHLYS"/>
</dbReference>
<dbReference type="InterPro" id="IPR034762">
    <property type="entry name" value="Lys-tRNA-ligase_II_bac/euk"/>
</dbReference>
<evidence type="ECO:0000256" key="10">
    <source>
        <dbReference type="ARBA" id="ARBA00022917"/>
    </source>
</evidence>
<dbReference type="Pfam" id="PF00152">
    <property type="entry name" value="tRNA-synt_2"/>
    <property type="match status" value="1"/>
</dbReference>
<evidence type="ECO:0000256" key="11">
    <source>
        <dbReference type="ARBA" id="ARBA00023146"/>
    </source>
</evidence>
<dbReference type="InterPro" id="IPR044136">
    <property type="entry name" value="Lys-tRNA-ligase_II_N"/>
</dbReference>
<dbReference type="InterPro" id="IPR002313">
    <property type="entry name" value="Lys-tRNA-ligase_II"/>
</dbReference>
<dbReference type="InterPro" id="IPR045864">
    <property type="entry name" value="aa-tRNA-synth_II/BPL/LPL"/>
</dbReference>
<evidence type="ECO:0000256" key="5">
    <source>
        <dbReference type="ARBA" id="ARBA00022598"/>
    </source>
</evidence>
<keyword evidence="5 13" id="KW-0436">Ligase</keyword>
<reference evidence="17" key="1">
    <citation type="submission" date="2016-10" db="EMBL/GenBank/DDBJ databases">
        <authorList>
            <person name="Varghese N."/>
            <person name="Submissions S."/>
        </authorList>
    </citation>
    <scope>NUCLEOTIDE SEQUENCE [LARGE SCALE GENOMIC DNA]</scope>
    <source>
        <strain evidence="17">DSM 3669</strain>
    </source>
</reference>
<dbReference type="NCBIfam" id="NF001756">
    <property type="entry name" value="PRK00484.1"/>
    <property type="match status" value="1"/>
</dbReference>
<evidence type="ECO:0000256" key="1">
    <source>
        <dbReference type="ARBA" id="ARBA00004496"/>
    </source>
</evidence>